<gene>
    <name evidence="2" type="ORF">V5O48_015536</name>
</gene>
<dbReference type="EMBL" id="JBAHYK010001888">
    <property type="protein sequence ID" value="KAL0566472.1"/>
    <property type="molecule type" value="Genomic_DNA"/>
</dbReference>
<dbReference type="Proteomes" id="UP001465976">
    <property type="component" value="Unassembled WGS sequence"/>
</dbReference>
<evidence type="ECO:0000313" key="3">
    <source>
        <dbReference type="Proteomes" id="UP001465976"/>
    </source>
</evidence>
<proteinExistence type="predicted"/>
<keyword evidence="3" id="KW-1185">Reference proteome</keyword>
<dbReference type="Pfam" id="PF00856">
    <property type="entry name" value="SET"/>
    <property type="match status" value="1"/>
</dbReference>
<accession>A0ABR3EU88</accession>
<protein>
    <recommendedName>
        <fullName evidence="1">SET domain-containing protein</fullName>
    </recommendedName>
</protein>
<comment type="caution">
    <text evidence="2">The sequence shown here is derived from an EMBL/GenBank/DDBJ whole genome shotgun (WGS) entry which is preliminary data.</text>
</comment>
<dbReference type="PANTHER" id="PTHR47332:SF4">
    <property type="entry name" value="SET DOMAIN-CONTAINING PROTEIN 5"/>
    <property type="match status" value="1"/>
</dbReference>
<dbReference type="Gene3D" id="2.170.270.10">
    <property type="entry name" value="SET domain"/>
    <property type="match status" value="1"/>
</dbReference>
<evidence type="ECO:0000313" key="2">
    <source>
        <dbReference type="EMBL" id="KAL0566472.1"/>
    </source>
</evidence>
<dbReference type="CDD" id="cd20071">
    <property type="entry name" value="SET_SMYD"/>
    <property type="match status" value="1"/>
</dbReference>
<sequence length="378" mass="42856">MVHTLPENYAPKIEAVPANFNGKSNDHASVTVFPVVPQGPFTSDVLFPDGHSHCLLYPSARQQIVATHGGYPQPIKRPPNGIVRHRVGLSRFGLGLFATQDLKQGDLIFSERALFILLEGATRSIPAYFTKTQAVLAALKQWEMELESMFGRLMREDKEAYMALWNVHEDEEGMGPLVGRWTTNGFGLSELVDVTREKYSGIFKVASRFKHSCCPNVGDTWNRLTFTKEFRATRNIKKGEELTVSYVPVMWPQHQRQTVIDEAGYGFRCACRSCCSGAKKQEMIKKNGKPKWWFLIVALMSMAADDEGQGDWVVERSESVEMIKTIEREGFELASQYEAHLAFLVEVFCAMGNTRKGVVWLRKLDAIRREQRGERRSL</sequence>
<name>A0ABR3EU88_9AGAR</name>
<dbReference type="InterPro" id="IPR001214">
    <property type="entry name" value="SET_dom"/>
</dbReference>
<dbReference type="PROSITE" id="PS50280">
    <property type="entry name" value="SET"/>
    <property type="match status" value="1"/>
</dbReference>
<dbReference type="InterPro" id="IPR046341">
    <property type="entry name" value="SET_dom_sf"/>
</dbReference>
<dbReference type="InterPro" id="IPR053185">
    <property type="entry name" value="SET_domain_protein"/>
</dbReference>
<dbReference type="PANTHER" id="PTHR47332">
    <property type="entry name" value="SET DOMAIN-CONTAINING PROTEIN 5"/>
    <property type="match status" value="1"/>
</dbReference>
<evidence type="ECO:0000259" key="1">
    <source>
        <dbReference type="PROSITE" id="PS50280"/>
    </source>
</evidence>
<organism evidence="2 3">
    <name type="scientific">Marasmius crinis-equi</name>
    <dbReference type="NCBI Taxonomy" id="585013"/>
    <lineage>
        <taxon>Eukaryota</taxon>
        <taxon>Fungi</taxon>
        <taxon>Dikarya</taxon>
        <taxon>Basidiomycota</taxon>
        <taxon>Agaricomycotina</taxon>
        <taxon>Agaricomycetes</taxon>
        <taxon>Agaricomycetidae</taxon>
        <taxon>Agaricales</taxon>
        <taxon>Marasmiineae</taxon>
        <taxon>Marasmiaceae</taxon>
        <taxon>Marasmius</taxon>
    </lineage>
</organism>
<reference evidence="2 3" key="1">
    <citation type="submission" date="2024-02" db="EMBL/GenBank/DDBJ databases">
        <title>A draft genome for the cacao thread blight pathogen Marasmius crinis-equi.</title>
        <authorList>
            <person name="Cohen S.P."/>
            <person name="Baruah I.K."/>
            <person name="Amoako-Attah I."/>
            <person name="Bukari Y."/>
            <person name="Meinhardt L.W."/>
            <person name="Bailey B.A."/>
        </authorList>
    </citation>
    <scope>NUCLEOTIDE SEQUENCE [LARGE SCALE GENOMIC DNA]</scope>
    <source>
        <strain evidence="2 3">GH-76</strain>
    </source>
</reference>
<dbReference type="SUPFAM" id="SSF82199">
    <property type="entry name" value="SET domain"/>
    <property type="match status" value="1"/>
</dbReference>
<dbReference type="SMART" id="SM00317">
    <property type="entry name" value="SET"/>
    <property type="match status" value="1"/>
</dbReference>
<feature type="domain" description="SET" evidence="1">
    <location>
        <begin position="78"/>
        <end position="247"/>
    </location>
</feature>